<dbReference type="Pfam" id="PF01103">
    <property type="entry name" value="Omp85"/>
    <property type="match status" value="1"/>
</dbReference>
<evidence type="ECO:0000259" key="8">
    <source>
        <dbReference type="PROSITE" id="PS51779"/>
    </source>
</evidence>
<organism evidence="9 10">
    <name type="scientific">Zarconia navalis LEGE 11467</name>
    <dbReference type="NCBI Taxonomy" id="1828826"/>
    <lineage>
        <taxon>Bacteria</taxon>
        <taxon>Bacillati</taxon>
        <taxon>Cyanobacteriota</taxon>
        <taxon>Cyanophyceae</taxon>
        <taxon>Oscillatoriophycideae</taxon>
        <taxon>Oscillatoriales</taxon>
        <taxon>Oscillatoriales incertae sedis</taxon>
        <taxon>Zarconia</taxon>
        <taxon>Zarconia navalis</taxon>
    </lineage>
</organism>
<dbReference type="PROSITE" id="PS51779">
    <property type="entry name" value="POTRA"/>
    <property type="match status" value="1"/>
</dbReference>
<dbReference type="AlphaFoldDB" id="A0A928Z8W2"/>
<comment type="caution">
    <text evidence="9">The sequence shown here is derived from an EMBL/GenBank/DDBJ whole genome shotgun (WGS) entry which is preliminary data.</text>
</comment>
<dbReference type="Pfam" id="PF07244">
    <property type="entry name" value="POTRA"/>
    <property type="match status" value="1"/>
</dbReference>
<keyword evidence="2" id="KW-0812">Transmembrane</keyword>
<accession>A0A928Z8W2</accession>
<keyword evidence="5" id="KW-0998">Cell outer membrane</keyword>
<feature type="chain" id="PRO_5037978500" evidence="7">
    <location>
        <begin position="26"/>
        <end position="771"/>
    </location>
</feature>
<feature type="compositionally biased region" description="Basic and acidic residues" evidence="6">
    <location>
        <begin position="41"/>
        <end position="51"/>
    </location>
</feature>
<dbReference type="InterPro" id="IPR013686">
    <property type="entry name" value="Polypept-transport_assoc_ShlB"/>
</dbReference>
<evidence type="ECO:0000256" key="3">
    <source>
        <dbReference type="ARBA" id="ARBA00022729"/>
    </source>
</evidence>
<dbReference type="InterPro" id="IPR034746">
    <property type="entry name" value="POTRA"/>
</dbReference>
<reference evidence="9" key="1">
    <citation type="submission" date="2020-10" db="EMBL/GenBank/DDBJ databases">
        <authorList>
            <person name="Castelo-Branco R."/>
            <person name="Eusebio N."/>
            <person name="Adriana R."/>
            <person name="Vieira A."/>
            <person name="Brugerolle De Fraissinette N."/>
            <person name="Rezende De Castro R."/>
            <person name="Schneider M.P."/>
            <person name="Vasconcelos V."/>
            <person name="Leao P.N."/>
        </authorList>
    </citation>
    <scope>NUCLEOTIDE SEQUENCE</scope>
    <source>
        <strain evidence="9">LEGE 11467</strain>
    </source>
</reference>
<protein>
    <submittedName>
        <fullName evidence="9">BamA/TamA family outer membrane protein</fullName>
    </submittedName>
</protein>
<proteinExistence type="predicted"/>
<evidence type="ECO:0000256" key="1">
    <source>
        <dbReference type="ARBA" id="ARBA00004370"/>
    </source>
</evidence>
<dbReference type="InterPro" id="IPR010827">
    <property type="entry name" value="BamA/TamA_POTRA"/>
</dbReference>
<comment type="subcellular location">
    <subcellularLocation>
        <location evidence="1">Membrane</location>
    </subcellularLocation>
</comment>
<keyword evidence="4" id="KW-0472">Membrane</keyword>
<dbReference type="InterPro" id="IPR039910">
    <property type="entry name" value="D15-like"/>
</dbReference>
<evidence type="ECO:0000256" key="4">
    <source>
        <dbReference type="ARBA" id="ARBA00023136"/>
    </source>
</evidence>
<feature type="domain" description="POTRA" evidence="8">
    <location>
        <begin position="243"/>
        <end position="329"/>
    </location>
</feature>
<dbReference type="PANTHER" id="PTHR12815">
    <property type="entry name" value="SORTING AND ASSEMBLY MACHINERY SAMM50 PROTEIN FAMILY MEMBER"/>
    <property type="match status" value="1"/>
</dbReference>
<dbReference type="InterPro" id="IPR000184">
    <property type="entry name" value="Bac_surfAg_D15"/>
</dbReference>
<name>A0A928Z8W2_9CYAN</name>
<dbReference type="Pfam" id="PF08479">
    <property type="entry name" value="POTRA_2"/>
    <property type="match status" value="1"/>
</dbReference>
<dbReference type="Gene3D" id="3.10.20.310">
    <property type="entry name" value="membrane protein fhac"/>
    <property type="match status" value="3"/>
</dbReference>
<keyword evidence="3 7" id="KW-0732">Signal</keyword>
<evidence type="ECO:0000256" key="7">
    <source>
        <dbReference type="SAM" id="SignalP"/>
    </source>
</evidence>
<evidence type="ECO:0000256" key="2">
    <source>
        <dbReference type="ARBA" id="ARBA00022692"/>
    </source>
</evidence>
<evidence type="ECO:0000313" key="10">
    <source>
        <dbReference type="Proteomes" id="UP000621799"/>
    </source>
</evidence>
<evidence type="ECO:0000313" key="9">
    <source>
        <dbReference type="EMBL" id="MBE9041093.1"/>
    </source>
</evidence>
<dbReference type="PANTHER" id="PTHR12815:SF47">
    <property type="entry name" value="TRANSLOCATION AND ASSEMBLY MODULE SUBUNIT TAMA"/>
    <property type="match status" value="1"/>
</dbReference>
<dbReference type="GO" id="GO:0019867">
    <property type="term" value="C:outer membrane"/>
    <property type="evidence" value="ECO:0007669"/>
    <property type="project" value="InterPro"/>
</dbReference>
<evidence type="ECO:0000256" key="5">
    <source>
        <dbReference type="ARBA" id="ARBA00023237"/>
    </source>
</evidence>
<dbReference type="EMBL" id="JADEXN010000150">
    <property type="protein sequence ID" value="MBE9041093.1"/>
    <property type="molecule type" value="Genomic_DNA"/>
</dbReference>
<gene>
    <name evidence="9" type="ORF">IQ235_09915</name>
</gene>
<dbReference type="Gene3D" id="2.40.160.50">
    <property type="entry name" value="membrane protein fhac: a member of the omp85/tpsb transporter family"/>
    <property type="match status" value="1"/>
</dbReference>
<evidence type="ECO:0000256" key="6">
    <source>
        <dbReference type="SAM" id="MobiDB-lite"/>
    </source>
</evidence>
<feature type="signal peptide" evidence="7">
    <location>
        <begin position="1"/>
        <end position="25"/>
    </location>
</feature>
<feature type="region of interest" description="Disordered" evidence="6">
    <location>
        <begin position="27"/>
        <end position="80"/>
    </location>
</feature>
<keyword evidence="10" id="KW-1185">Reference proteome</keyword>
<sequence length="771" mass="84213">MQGSSVWVATIAASTLLAWSGIAQARTTDAPKPSRGQLKAKIQDRKDEIESKSPVISEPRDLLNSPKSESLAAKPETPIEDIEGAIEPSIEVASDTEDSSKVIPQVPVSEIVTEEDSPQSDVLSVASEDTGLGLDTGSSQADPPILETLPLSEEILSQIPDESQPQVLVAEVEIRGEIEPVPPELENIAYDAIVTAPGRTTTRAQLIEDTNAIYATGFFANVEPLAEETPLGVRVVFVVESNPVVTNVTVRGNEILTQEKVDEFFSDQYGQILNFRDFQDGIDRLNQWYRDAGYVLAQVIDPPPIVEEGTISPPAVAPDGTVTLEVAEGVIEDIQLRFRSEDGEFVDPDGNLIEGRTKPHIVTREMRLKPGDVFNREVLLEDLGRIVRLGLFEDAEFSAEPGTDPRQVVLILNATEGSFGSFNFGGGFSSSTGFFGSVGGEFLNIGGNNQRLGGETQVGTRGTFFDLRFTDPWISGDPYRTSYTINAFRRRSISLVFDGSENGDRREIELDNGDRPRVQRFGGRVNFNRPLSDDPLSRSEWVASLGLEFQNVSIRDGDGDIEPRDEEGNQLAFNDDGTDNLLNLRFAISRDRRNSALQPTSGSFFTLSSDQFIPIDGIFFNRVRGNFNYYIPVQITDFDEGPQALAFNLQAGTIVGELPPYEAFVLGGTNTVRGFEEGDLGTGRTFAQATIEYRFPVFSVVGAALFVDAATTFGSQDSVLGEPGVARRKPGEGIGYGFGIRVQSPIGPIRIDLGWNDEGDNRFHFGLGERF</sequence>
<dbReference type="Proteomes" id="UP000621799">
    <property type="component" value="Unassembled WGS sequence"/>
</dbReference>